<dbReference type="GO" id="GO:0005730">
    <property type="term" value="C:nucleolus"/>
    <property type="evidence" value="ECO:0007669"/>
    <property type="project" value="TreeGrafter"/>
</dbReference>
<feature type="region of interest" description="Disordered" evidence="5">
    <location>
        <begin position="1"/>
        <end position="210"/>
    </location>
</feature>
<dbReference type="InterPro" id="IPR043519">
    <property type="entry name" value="NT_sf"/>
</dbReference>
<dbReference type="GO" id="GO:0043634">
    <property type="term" value="P:polyadenylation-dependent ncRNA catabolic process"/>
    <property type="evidence" value="ECO:0007669"/>
    <property type="project" value="TreeGrafter"/>
</dbReference>
<dbReference type="InterPro" id="IPR045862">
    <property type="entry name" value="Trf4-like"/>
</dbReference>
<accession>A0A9P7K4I7</accession>
<dbReference type="OrthoDB" id="273917at2759"/>
<evidence type="ECO:0000313" key="8">
    <source>
        <dbReference type="EMBL" id="KAG5634891.1"/>
    </source>
</evidence>
<dbReference type="Gene3D" id="3.30.460.10">
    <property type="entry name" value="Beta Polymerase, domain 2"/>
    <property type="match status" value="1"/>
</dbReference>
<dbReference type="GO" id="GO:1990817">
    <property type="term" value="F:poly(A) RNA polymerase activity"/>
    <property type="evidence" value="ECO:0007669"/>
    <property type="project" value="UniProtKB-EC"/>
</dbReference>
<dbReference type="GO" id="GO:0010605">
    <property type="term" value="P:negative regulation of macromolecule metabolic process"/>
    <property type="evidence" value="ECO:0007669"/>
    <property type="project" value="UniProtKB-ARBA"/>
</dbReference>
<evidence type="ECO:0000259" key="7">
    <source>
        <dbReference type="Pfam" id="PF22600"/>
    </source>
</evidence>
<dbReference type="GO" id="GO:0031123">
    <property type="term" value="P:RNA 3'-end processing"/>
    <property type="evidence" value="ECO:0007669"/>
    <property type="project" value="TreeGrafter"/>
</dbReference>
<evidence type="ECO:0000256" key="2">
    <source>
        <dbReference type="ARBA" id="ARBA00012388"/>
    </source>
</evidence>
<dbReference type="GO" id="GO:0046872">
    <property type="term" value="F:metal ion binding"/>
    <property type="evidence" value="ECO:0007669"/>
    <property type="project" value="UniProtKB-KW"/>
</dbReference>
<feature type="compositionally biased region" description="Polar residues" evidence="5">
    <location>
        <begin position="1"/>
        <end position="13"/>
    </location>
</feature>
<comment type="caution">
    <text evidence="8">The sequence shown here is derived from an EMBL/GenBank/DDBJ whole genome shotgun (WGS) entry which is preliminary data.</text>
</comment>
<evidence type="ECO:0000313" key="9">
    <source>
        <dbReference type="Proteomes" id="UP000717328"/>
    </source>
</evidence>
<comment type="similarity">
    <text evidence="1">Belongs to the DNA polymerase type-B-like family.</text>
</comment>
<feature type="compositionally biased region" description="Basic and acidic residues" evidence="5">
    <location>
        <begin position="92"/>
        <end position="180"/>
    </location>
</feature>
<name>A0A9P7K4I7_9AGAR</name>
<evidence type="ECO:0000256" key="4">
    <source>
        <dbReference type="ARBA" id="ARBA00022842"/>
    </source>
</evidence>
<dbReference type="FunFam" id="1.10.1410.10:FF:000003">
    <property type="entry name" value="non-canonical poly(A) RNA polymerase PAPD7"/>
    <property type="match status" value="1"/>
</dbReference>
<gene>
    <name evidence="8" type="ORF">H0H81_000408</name>
</gene>
<dbReference type="CDD" id="cd05402">
    <property type="entry name" value="NT_PAP_TUTase"/>
    <property type="match status" value="1"/>
</dbReference>
<protein>
    <recommendedName>
        <fullName evidence="2">polynucleotide adenylyltransferase</fullName>
        <ecNumber evidence="2">2.7.7.19</ecNumber>
    </recommendedName>
</protein>
<feature type="compositionally biased region" description="Basic and acidic residues" evidence="5">
    <location>
        <begin position="650"/>
        <end position="660"/>
    </location>
</feature>
<evidence type="ECO:0000256" key="1">
    <source>
        <dbReference type="ARBA" id="ARBA00008593"/>
    </source>
</evidence>
<dbReference type="Pfam" id="PF22600">
    <property type="entry name" value="MTPAP-like_central"/>
    <property type="match status" value="1"/>
</dbReference>
<feature type="compositionally biased region" description="Acidic residues" evidence="5">
    <location>
        <begin position="640"/>
        <end position="649"/>
    </location>
</feature>
<keyword evidence="3" id="KW-0479">Metal-binding</keyword>
<dbReference type="Gene3D" id="1.10.1410.10">
    <property type="match status" value="1"/>
</dbReference>
<dbReference type="InterPro" id="IPR054708">
    <property type="entry name" value="MTPAP-like_central"/>
</dbReference>
<feature type="domain" description="PAP-associated" evidence="6">
    <location>
        <begin position="432"/>
        <end position="490"/>
    </location>
</feature>
<proteinExistence type="inferred from homology"/>
<feature type="region of interest" description="Disordered" evidence="5">
    <location>
        <begin position="582"/>
        <end position="738"/>
    </location>
</feature>
<dbReference type="GO" id="GO:0003729">
    <property type="term" value="F:mRNA binding"/>
    <property type="evidence" value="ECO:0007669"/>
    <property type="project" value="TreeGrafter"/>
</dbReference>
<keyword evidence="9" id="KW-1185">Reference proteome</keyword>
<dbReference type="SUPFAM" id="SSF81301">
    <property type="entry name" value="Nucleotidyltransferase"/>
    <property type="match status" value="1"/>
</dbReference>
<dbReference type="SUPFAM" id="SSF81631">
    <property type="entry name" value="PAP/OAS1 substrate-binding domain"/>
    <property type="match status" value="1"/>
</dbReference>
<reference evidence="8" key="1">
    <citation type="submission" date="2021-02" db="EMBL/GenBank/DDBJ databases">
        <authorList>
            <person name="Nieuwenhuis M."/>
            <person name="Van De Peppel L.J.J."/>
        </authorList>
    </citation>
    <scope>NUCLEOTIDE SEQUENCE</scope>
    <source>
        <strain evidence="8">D49</strain>
    </source>
</reference>
<dbReference type="Proteomes" id="UP000717328">
    <property type="component" value="Unassembled WGS sequence"/>
</dbReference>
<evidence type="ECO:0000256" key="5">
    <source>
        <dbReference type="SAM" id="MobiDB-lite"/>
    </source>
</evidence>
<dbReference type="GO" id="GO:0031499">
    <property type="term" value="C:TRAMP complex"/>
    <property type="evidence" value="ECO:0007669"/>
    <property type="project" value="TreeGrafter"/>
</dbReference>
<dbReference type="EC" id="2.7.7.19" evidence="2"/>
<reference evidence="8" key="2">
    <citation type="submission" date="2021-10" db="EMBL/GenBank/DDBJ databases">
        <title>Phylogenomics reveals ancestral predisposition of the termite-cultivated fungus Termitomyces towards a domesticated lifestyle.</title>
        <authorList>
            <person name="Auxier B."/>
            <person name="Grum-Grzhimaylo A."/>
            <person name="Cardenas M.E."/>
            <person name="Lodge J.D."/>
            <person name="Laessoe T."/>
            <person name="Pedersen O."/>
            <person name="Smith M.E."/>
            <person name="Kuyper T.W."/>
            <person name="Franco-Molano E.A."/>
            <person name="Baroni T.J."/>
            <person name="Aanen D.K."/>
        </authorList>
    </citation>
    <scope>NUCLEOTIDE SEQUENCE</scope>
    <source>
        <strain evidence="8">D49</strain>
    </source>
</reference>
<feature type="compositionally biased region" description="Polar residues" evidence="5">
    <location>
        <begin position="604"/>
        <end position="619"/>
    </location>
</feature>
<dbReference type="PANTHER" id="PTHR23092">
    <property type="entry name" value="POLY(A) RNA POLYMERASE"/>
    <property type="match status" value="1"/>
</dbReference>
<dbReference type="AlphaFoldDB" id="A0A9P7K4I7"/>
<keyword evidence="4" id="KW-0460">Magnesium</keyword>
<evidence type="ECO:0000259" key="6">
    <source>
        <dbReference type="Pfam" id="PF03828"/>
    </source>
</evidence>
<feature type="compositionally biased region" description="Acidic residues" evidence="5">
    <location>
        <begin position="677"/>
        <end position="696"/>
    </location>
</feature>
<dbReference type="EMBL" id="JABCKI010006241">
    <property type="protein sequence ID" value="KAG5634891.1"/>
    <property type="molecule type" value="Genomic_DNA"/>
</dbReference>
<sequence length="738" mass="82456">MGANSSAENTPKNAESRRKRRRREKRESQGAEASGSTLPTPARTPPPNRSTANLTPGGISAQGTFEEGEDFIPFGFVDVEEDGKEVVQIVPREGDGPRRDKGKGKSREEQPVRELTRPGDEKEKERVDRRKEKDRDRGRDRERTRDREDNKDRDRDGDRDRRRDRSRNRDRTRDRDRGRDGTNNSKRKHEFDSNDGYANKKQRTDASSRLSPWTAGLKWQSCLHVAEMLHNEVEAFVNYISPSPAEDEVRGLIVSLITRVVTSSFPDATVHPFGSYQTKLYLPLGDIDLVILSQSMAYSNKVVVLQALAASLKNAGITDRVTVIAKAKVPIVKFITRHGRFNVDISINQENGIHSGNIINGFLQNMNGLNTDGKGCLALRSLVMITKAFLSQRSMNEVFSGGLGSYSIVCLAISFLQMHPKIRRGEIDPDKNLGVLVMDFFELYGCYFNYYEVGISLRDGGTYFNKRQRGWYDYGKGNLLSIEDPADPTNDISKGSFAFPKVKATFAGAFQILVSTANITAGILSSRRQGRSVRLSDEPEELSILCSVMGITQETINHRKLVQELYDKRILHNMLGIMPKPVVTNGHAPPATNNGNGRAGGSGKPSSSVTRANANSVNSAWRAADAEHEDSYKRHREIISVEDDDDDEEGRYHIGREPPHKRQKTGKQRDAHTVFTTDEDEDSLSNCVESEEEEEEAHYASDVDVGLSNSRPSNPEKADKRRSYWLSKGLGMEGSSSG</sequence>
<organism evidence="8 9">
    <name type="scientific">Sphagnurus paluster</name>
    <dbReference type="NCBI Taxonomy" id="117069"/>
    <lineage>
        <taxon>Eukaryota</taxon>
        <taxon>Fungi</taxon>
        <taxon>Dikarya</taxon>
        <taxon>Basidiomycota</taxon>
        <taxon>Agaricomycotina</taxon>
        <taxon>Agaricomycetes</taxon>
        <taxon>Agaricomycetidae</taxon>
        <taxon>Agaricales</taxon>
        <taxon>Tricholomatineae</taxon>
        <taxon>Lyophyllaceae</taxon>
        <taxon>Sphagnurus</taxon>
    </lineage>
</organism>
<evidence type="ECO:0000256" key="3">
    <source>
        <dbReference type="ARBA" id="ARBA00022723"/>
    </source>
</evidence>
<dbReference type="PANTHER" id="PTHR23092:SF15">
    <property type="entry name" value="INACTIVE NON-CANONICAL POLY(A) RNA POLYMERASE PROTEIN TRF4-2-RELATED"/>
    <property type="match status" value="1"/>
</dbReference>
<dbReference type="InterPro" id="IPR002058">
    <property type="entry name" value="PAP_assoc"/>
</dbReference>
<dbReference type="Pfam" id="PF03828">
    <property type="entry name" value="PAP_assoc"/>
    <property type="match status" value="1"/>
</dbReference>
<feature type="domain" description="Poly(A) RNA polymerase mitochondrial-like central palm" evidence="7">
    <location>
        <begin position="229"/>
        <end position="362"/>
    </location>
</feature>